<protein>
    <recommendedName>
        <fullName evidence="4">NAD(P)-binding protein</fullName>
    </recommendedName>
</protein>
<organism evidence="2 3">
    <name type="scientific">Gymnopilus junonius</name>
    <name type="common">Spectacular rustgill mushroom</name>
    <name type="synonym">Gymnopilus spectabilis subsp. junonius</name>
    <dbReference type="NCBI Taxonomy" id="109634"/>
    <lineage>
        <taxon>Eukaryota</taxon>
        <taxon>Fungi</taxon>
        <taxon>Dikarya</taxon>
        <taxon>Basidiomycota</taxon>
        <taxon>Agaricomycotina</taxon>
        <taxon>Agaricomycetes</taxon>
        <taxon>Agaricomycetidae</taxon>
        <taxon>Agaricales</taxon>
        <taxon>Agaricineae</taxon>
        <taxon>Hymenogastraceae</taxon>
        <taxon>Gymnopilus</taxon>
    </lineage>
</organism>
<dbReference type="InterPro" id="IPR036291">
    <property type="entry name" value="NAD(P)-bd_dom_sf"/>
</dbReference>
<comment type="caution">
    <text evidence="2">The sequence shown here is derived from an EMBL/GenBank/DDBJ whole genome shotgun (WGS) entry which is preliminary data.</text>
</comment>
<dbReference type="PANTHER" id="PTHR43157">
    <property type="entry name" value="PHOSPHATIDYLINOSITOL-GLYCAN BIOSYNTHESIS CLASS F PROTEIN-RELATED"/>
    <property type="match status" value="1"/>
</dbReference>
<dbReference type="InterPro" id="IPR002347">
    <property type="entry name" value="SDR_fam"/>
</dbReference>
<dbReference type="AlphaFoldDB" id="A0A9P5NNV8"/>
<dbReference type="OrthoDB" id="542013at2759"/>
<evidence type="ECO:0000313" key="2">
    <source>
        <dbReference type="EMBL" id="KAF8903431.1"/>
    </source>
</evidence>
<evidence type="ECO:0000313" key="3">
    <source>
        <dbReference type="Proteomes" id="UP000724874"/>
    </source>
</evidence>
<dbReference type="GO" id="GO:0016491">
    <property type="term" value="F:oxidoreductase activity"/>
    <property type="evidence" value="ECO:0007669"/>
    <property type="project" value="UniProtKB-KW"/>
</dbReference>
<dbReference type="PRINTS" id="PR00081">
    <property type="entry name" value="GDHRDH"/>
</dbReference>
<keyword evidence="1" id="KW-0560">Oxidoreductase</keyword>
<dbReference type="Proteomes" id="UP000724874">
    <property type="component" value="Unassembled WGS sequence"/>
</dbReference>
<accession>A0A9P5NNV8</accession>
<name>A0A9P5NNV8_GYMJU</name>
<dbReference type="EMBL" id="JADNYJ010000030">
    <property type="protein sequence ID" value="KAF8903431.1"/>
    <property type="molecule type" value="Genomic_DNA"/>
</dbReference>
<evidence type="ECO:0008006" key="4">
    <source>
        <dbReference type="Google" id="ProtNLM"/>
    </source>
</evidence>
<dbReference type="SUPFAM" id="SSF51735">
    <property type="entry name" value="NAD(P)-binding Rossmann-fold domains"/>
    <property type="match status" value="1"/>
</dbReference>
<dbReference type="PANTHER" id="PTHR43157:SF31">
    <property type="entry name" value="PHOSPHATIDYLINOSITOL-GLYCAN BIOSYNTHESIS CLASS F PROTEIN"/>
    <property type="match status" value="1"/>
</dbReference>
<dbReference type="Pfam" id="PF00106">
    <property type="entry name" value="adh_short"/>
    <property type="match status" value="1"/>
</dbReference>
<reference evidence="2" key="1">
    <citation type="submission" date="2020-11" db="EMBL/GenBank/DDBJ databases">
        <authorList>
            <consortium name="DOE Joint Genome Institute"/>
            <person name="Ahrendt S."/>
            <person name="Riley R."/>
            <person name="Andreopoulos W."/>
            <person name="LaButti K."/>
            <person name="Pangilinan J."/>
            <person name="Ruiz-duenas F.J."/>
            <person name="Barrasa J.M."/>
            <person name="Sanchez-Garcia M."/>
            <person name="Camarero S."/>
            <person name="Miyauchi S."/>
            <person name="Serrano A."/>
            <person name="Linde D."/>
            <person name="Babiker R."/>
            <person name="Drula E."/>
            <person name="Ayuso-Fernandez I."/>
            <person name="Pacheco R."/>
            <person name="Padilla G."/>
            <person name="Ferreira P."/>
            <person name="Barriuso J."/>
            <person name="Kellner H."/>
            <person name="Castanera R."/>
            <person name="Alfaro M."/>
            <person name="Ramirez L."/>
            <person name="Pisabarro A.G."/>
            <person name="Kuo A."/>
            <person name="Tritt A."/>
            <person name="Lipzen A."/>
            <person name="He G."/>
            <person name="Yan M."/>
            <person name="Ng V."/>
            <person name="Cullen D."/>
            <person name="Martin F."/>
            <person name="Rosso M.-N."/>
            <person name="Henrissat B."/>
            <person name="Hibbett D."/>
            <person name="Martinez A.T."/>
            <person name="Grigoriev I.V."/>
        </authorList>
    </citation>
    <scope>NUCLEOTIDE SEQUENCE</scope>
    <source>
        <strain evidence="2">AH 44721</strain>
    </source>
</reference>
<gene>
    <name evidence="2" type="ORF">CPB84DRAFT_1746146</name>
</gene>
<proteinExistence type="predicted"/>
<sequence length="329" mass="36884">MRFGIIDFIKSQYTKVPPVPQADLSGKTVIVTGANIGLGFEAAKHFARMNPAKLILACRNREKGDAAVNVIKQETGFQGVELWLLDLASFASVKFFSERFEKEGGRLDILVENAANAPPMGSVDFTDDGWEASVQINVLSTSLLALLLVPRMLETAQNEAHYLVLEAPMLREYGHKNDLKNTKSDAKRYQVTKLWNIFFVRALNDRLHERPVIVNAIHPGYSSSALGHNFMGIHLLLDKLMYIFLARTTEEGSRMPVWAAVGAEERKDELRGAYISLMEVHEPSDFVISKEGEKAQEKFWDNLIEELSQIEPKVTQVVKESLTPPVTNN</sequence>
<evidence type="ECO:0000256" key="1">
    <source>
        <dbReference type="ARBA" id="ARBA00023002"/>
    </source>
</evidence>
<keyword evidence="3" id="KW-1185">Reference proteome</keyword>
<dbReference type="Gene3D" id="3.40.50.720">
    <property type="entry name" value="NAD(P)-binding Rossmann-like Domain"/>
    <property type="match status" value="1"/>
</dbReference>